<proteinExistence type="predicted"/>
<keyword evidence="1" id="KW-0472">Membrane</keyword>
<feature type="transmembrane region" description="Helical" evidence="1">
    <location>
        <begin position="12"/>
        <end position="33"/>
    </location>
</feature>
<protein>
    <recommendedName>
        <fullName evidence="4">DUF5667 domain-containing protein</fullName>
    </recommendedName>
</protein>
<dbReference type="EMBL" id="LCFA01000015">
    <property type="protein sequence ID" value="KKS81872.1"/>
    <property type="molecule type" value="Genomic_DNA"/>
</dbReference>
<dbReference type="Proteomes" id="UP000034810">
    <property type="component" value="Unassembled WGS sequence"/>
</dbReference>
<name>A0A0G1C8J7_9BACT</name>
<evidence type="ECO:0000313" key="2">
    <source>
        <dbReference type="EMBL" id="KKS81872.1"/>
    </source>
</evidence>
<comment type="caution">
    <text evidence="2">The sequence shown here is derived from an EMBL/GenBank/DDBJ whole genome shotgun (WGS) entry which is preliminary data.</text>
</comment>
<evidence type="ECO:0000256" key="1">
    <source>
        <dbReference type="SAM" id="Phobius"/>
    </source>
</evidence>
<accession>A0A0G1C8J7</accession>
<organism evidence="2 3">
    <name type="scientific">Candidatus Wolfebacteria bacterium GW2011_GWC1_43_10</name>
    <dbReference type="NCBI Taxonomy" id="1619011"/>
    <lineage>
        <taxon>Bacteria</taxon>
        <taxon>Candidatus Wolfeibacteriota</taxon>
    </lineage>
</organism>
<dbReference type="AlphaFoldDB" id="A0A0G1C8J7"/>
<reference evidence="2 3" key="1">
    <citation type="journal article" date="2015" name="Nature">
        <title>rRNA introns, odd ribosomes, and small enigmatic genomes across a large radiation of phyla.</title>
        <authorList>
            <person name="Brown C.T."/>
            <person name="Hug L.A."/>
            <person name="Thomas B.C."/>
            <person name="Sharon I."/>
            <person name="Castelle C.J."/>
            <person name="Singh A."/>
            <person name="Wilkins M.J."/>
            <person name="Williams K.H."/>
            <person name="Banfield J.F."/>
        </authorList>
    </citation>
    <scope>NUCLEOTIDE SEQUENCE [LARGE SCALE GENOMIC DNA]</scope>
</reference>
<evidence type="ECO:0008006" key="4">
    <source>
        <dbReference type="Google" id="ProtNLM"/>
    </source>
</evidence>
<gene>
    <name evidence="2" type="ORF">UV58_C0015G0006</name>
</gene>
<sequence>MLKIWFSRISKKARWIIIAIIALFLISFGVFVFSPLSKVEVPPAFSQGREEASKYAEEIVSAANEISANLKGIQTLEGDEKEKQALDIVILQLQKNNESRQKAILLTEQLSKMTSAVPYIHPERAGRAALEALSAETVLVQKLINYNDLLNQLLILIKDSLFEKSIDYDKMNKIIDDINRETEEINGLNEKFLSLINDFDGYFGVSL</sequence>
<keyword evidence="1" id="KW-0812">Transmembrane</keyword>
<evidence type="ECO:0000313" key="3">
    <source>
        <dbReference type="Proteomes" id="UP000034810"/>
    </source>
</evidence>
<keyword evidence="1" id="KW-1133">Transmembrane helix</keyword>